<name>A0ABQ5BIL9_9ASTR</name>
<gene>
    <name evidence="2" type="ORF">Tco_0860316</name>
</gene>
<comment type="caution">
    <text evidence="2">The sequence shown here is derived from an EMBL/GenBank/DDBJ whole genome shotgun (WGS) entry which is preliminary data.</text>
</comment>
<reference evidence="2" key="2">
    <citation type="submission" date="2022-01" db="EMBL/GenBank/DDBJ databases">
        <authorList>
            <person name="Yamashiro T."/>
            <person name="Shiraishi A."/>
            <person name="Satake H."/>
            <person name="Nakayama K."/>
        </authorList>
    </citation>
    <scope>NUCLEOTIDE SEQUENCE</scope>
</reference>
<accession>A0ABQ5BIL9</accession>
<protein>
    <submittedName>
        <fullName evidence="2">Uncharacterized protein</fullName>
    </submittedName>
</protein>
<keyword evidence="3" id="KW-1185">Reference proteome</keyword>
<proteinExistence type="predicted"/>
<sequence>MQAPLRARFRDLPTVDMKEILQQRMRKLVKRDERDVTFQELLLGLHLHRHHHHLLQQAQSKCSRNFRASWSFSVRATPPPLSIGAAQQQGSKAPSSSKTASSASQSISWTTSDTQFESTNFMAAQELSPTDSLMQDDSIPDEQILLSDDEDSGNDHLPKSNSRQDWWKPLPKEERPATPKPAWTIPFSHKSDWRTISICIGYNLSPQLRTRLFCKDRNMAPPKMAYEVVKAFYPDVIHLQFQMEECHKMLTDQVDWAETGRVVNKGSCPALSISKMKAASYPDFGLELLVPEQMWIDDVCTYDVSAKYGISHWWFTRQKFYIDRHDSPSRQKDVRTHMRILSVVRIKAYSRYDMTLELNCPPNS</sequence>
<evidence type="ECO:0000313" key="2">
    <source>
        <dbReference type="EMBL" id="GJT13274.1"/>
    </source>
</evidence>
<feature type="compositionally biased region" description="Low complexity" evidence="1">
    <location>
        <begin position="91"/>
        <end position="109"/>
    </location>
</feature>
<evidence type="ECO:0000313" key="3">
    <source>
        <dbReference type="Proteomes" id="UP001151760"/>
    </source>
</evidence>
<reference evidence="2" key="1">
    <citation type="journal article" date="2022" name="Int. J. Mol. Sci.">
        <title>Draft Genome of Tanacetum Coccineum: Genomic Comparison of Closely Related Tanacetum-Family Plants.</title>
        <authorList>
            <person name="Yamashiro T."/>
            <person name="Shiraishi A."/>
            <person name="Nakayama K."/>
            <person name="Satake H."/>
        </authorList>
    </citation>
    <scope>NUCLEOTIDE SEQUENCE</scope>
</reference>
<dbReference type="EMBL" id="BQNB010013216">
    <property type="protein sequence ID" value="GJT13274.1"/>
    <property type="molecule type" value="Genomic_DNA"/>
</dbReference>
<feature type="region of interest" description="Disordered" evidence="1">
    <location>
        <begin position="145"/>
        <end position="183"/>
    </location>
</feature>
<organism evidence="2 3">
    <name type="scientific">Tanacetum coccineum</name>
    <dbReference type="NCBI Taxonomy" id="301880"/>
    <lineage>
        <taxon>Eukaryota</taxon>
        <taxon>Viridiplantae</taxon>
        <taxon>Streptophyta</taxon>
        <taxon>Embryophyta</taxon>
        <taxon>Tracheophyta</taxon>
        <taxon>Spermatophyta</taxon>
        <taxon>Magnoliopsida</taxon>
        <taxon>eudicotyledons</taxon>
        <taxon>Gunneridae</taxon>
        <taxon>Pentapetalae</taxon>
        <taxon>asterids</taxon>
        <taxon>campanulids</taxon>
        <taxon>Asterales</taxon>
        <taxon>Asteraceae</taxon>
        <taxon>Asteroideae</taxon>
        <taxon>Anthemideae</taxon>
        <taxon>Anthemidinae</taxon>
        <taxon>Tanacetum</taxon>
    </lineage>
</organism>
<evidence type="ECO:0000256" key="1">
    <source>
        <dbReference type="SAM" id="MobiDB-lite"/>
    </source>
</evidence>
<feature type="region of interest" description="Disordered" evidence="1">
    <location>
        <begin position="81"/>
        <end position="109"/>
    </location>
</feature>
<dbReference type="Proteomes" id="UP001151760">
    <property type="component" value="Unassembled WGS sequence"/>
</dbReference>